<dbReference type="Pfam" id="PF01595">
    <property type="entry name" value="CNNM"/>
    <property type="match status" value="1"/>
</dbReference>
<proteinExistence type="predicted"/>
<evidence type="ECO:0000256" key="1">
    <source>
        <dbReference type="ARBA" id="ARBA00004141"/>
    </source>
</evidence>
<comment type="subcellular location">
    <subcellularLocation>
        <location evidence="1">Membrane</location>
        <topology evidence="1">Multi-pass membrane protein</topology>
    </subcellularLocation>
</comment>
<keyword evidence="6 8" id="KW-0472">Membrane</keyword>
<dbReference type="CDD" id="cd04590">
    <property type="entry name" value="CBS_pair_CorC_HlyC_assoc"/>
    <property type="match status" value="1"/>
</dbReference>
<keyword evidence="5 7" id="KW-0129">CBS domain</keyword>
<dbReference type="PANTHER" id="PTHR22777">
    <property type="entry name" value="HEMOLYSIN-RELATED"/>
    <property type="match status" value="1"/>
</dbReference>
<evidence type="ECO:0000313" key="12">
    <source>
        <dbReference type="EMBL" id="QDU33406.1"/>
    </source>
</evidence>
<dbReference type="Pfam" id="PF00571">
    <property type="entry name" value="CBS"/>
    <property type="match status" value="1"/>
</dbReference>
<evidence type="ECO:0000259" key="10">
    <source>
        <dbReference type="PROSITE" id="PS51371"/>
    </source>
</evidence>
<dbReference type="InterPro" id="IPR002550">
    <property type="entry name" value="CNNM"/>
</dbReference>
<dbReference type="InterPro" id="IPR016169">
    <property type="entry name" value="FAD-bd_PCMH_sub2"/>
</dbReference>
<keyword evidence="13" id="KW-1185">Reference proteome</keyword>
<dbReference type="PROSITE" id="PS51371">
    <property type="entry name" value="CBS"/>
    <property type="match status" value="1"/>
</dbReference>
<dbReference type="GO" id="GO:0050660">
    <property type="term" value="F:flavin adenine dinucleotide binding"/>
    <property type="evidence" value="ECO:0007669"/>
    <property type="project" value="InterPro"/>
</dbReference>
<dbReference type="AlphaFoldDB" id="A0A517YT49"/>
<evidence type="ECO:0000256" key="9">
    <source>
        <dbReference type="SAM" id="Phobius"/>
    </source>
</evidence>
<keyword evidence="3" id="KW-0677">Repeat</keyword>
<organism evidence="12 13">
    <name type="scientific">Poriferisphaera corsica</name>
    <dbReference type="NCBI Taxonomy" id="2528020"/>
    <lineage>
        <taxon>Bacteria</taxon>
        <taxon>Pseudomonadati</taxon>
        <taxon>Planctomycetota</taxon>
        <taxon>Phycisphaerae</taxon>
        <taxon>Phycisphaerales</taxon>
        <taxon>Phycisphaeraceae</taxon>
        <taxon>Poriferisphaera</taxon>
    </lineage>
</organism>
<evidence type="ECO:0000256" key="5">
    <source>
        <dbReference type="ARBA" id="ARBA00023122"/>
    </source>
</evidence>
<name>A0A517YT49_9BACT</name>
<reference evidence="12 13" key="1">
    <citation type="submission" date="2019-02" db="EMBL/GenBank/DDBJ databases">
        <title>Deep-cultivation of Planctomycetes and their phenomic and genomic characterization uncovers novel biology.</title>
        <authorList>
            <person name="Wiegand S."/>
            <person name="Jogler M."/>
            <person name="Boedeker C."/>
            <person name="Pinto D."/>
            <person name="Vollmers J."/>
            <person name="Rivas-Marin E."/>
            <person name="Kohn T."/>
            <person name="Peeters S.H."/>
            <person name="Heuer A."/>
            <person name="Rast P."/>
            <person name="Oberbeckmann S."/>
            <person name="Bunk B."/>
            <person name="Jeske O."/>
            <person name="Meyerdierks A."/>
            <person name="Storesund J.E."/>
            <person name="Kallscheuer N."/>
            <person name="Luecker S."/>
            <person name="Lage O.M."/>
            <person name="Pohl T."/>
            <person name="Merkel B.J."/>
            <person name="Hornburger P."/>
            <person name="Mueller R.-W."/>
            <person name="Bruemmer F."/>
            <person name="Labrenz M."/>
            <person name="Spormann A.M."/>
            <person name="Op den Camp H."/>
            <person name="Overmann J."/>
            <person name="Amann R."/>
            <person name="Jetten M.S.M."/>
            <person name="Mascher T."/>
            <person name="Medema M.H."/>
            <person name="Devos D.P."/>
            <person name="Kaster A.-K."/>
            <person name="Ovreas L."/>
            <person name="Rohde M."/>
            <person name="Galperin M.Y."/>
            <person name="Jogler C."/>
        </authorList>
    </citation>
    <scope>NUCLEOTIDE SEQUENCE [LARGE SCALE GENOMIC DNA]</scope>
    <source>
        <strain evidence="12 13">KS4</strain>
    </source>
</reference>
<dbReference type="PANTHER" id="PTHR22777:SF17">
    <property type="entry name" value="UPF0053 PROTEIN SLL0260"/>
    <property type="match status" value="1"/>
</dbReference>
<dbReference type="GO" id="GO:0005886">
    <property type="term" value="C:plasma membrane"/>
    <property type="evidence" value="ECO:0007669"/>
    <property type="project" value="TreeGrafter"/>
</dbReference>
<feature type="transmembrane region" description="Helical" evidence="9">
    <location>
        <begin position="113"/>
        <end position="133"/>
    </location>
</feature>
<dbReference type="InterPro" id="IPR044751">
    <property type="entry name" value="Ion_transp-like_CBS"/>
</dbReference>
<dbReference type="SMART" id="SM01091">
    <property type="entry name" value="CorC_HlyC"/>
    <property type="match status" value="1"/>
</dbReference>
<protein>
    <submittedName>
        <fullName evidence="12">Magnesium and cobalt efflux protein CorC</fullName>
    </submittedName>
</protein>
<dbReference type="Gene3D" id="3.30.465.10">
    <property type="match status" value="1"/>
</dbReference>
<dbReference type="SUPFAM" id="SSF54631">
    <property type="entry name" value="CBS-domain pair"/>
    <property type="match status" value="1"/>
</dbReference>
<dbReference type="InterPro" id="IPR036318">
    <property type="entry name" value="FAD-bd_PCMH-like_sf"/>
</dbReference>
<dbReference type="InterPro" id="IPR005170">
    <property type="entry name" value="Transptr-assoc_dom"/>
</dbReference>
<dbReference type="Pfam" id="PF03471">
    <property type="entry name" value="CorC_HlyC"/>
    <property type="match status" value="1"/>
</dbReference>
<evidence type="ECO:0000256" key="3">
    <source>
        <dbReference type="ARBA" id="ARBA00022737"/>
    </source>
</evidence>
<feature type="transmembrane region" description="Helical" evidence="9">
    <location>
        <begin position="90"/>
        <end position="107"/>
    </location>
</feature>
<evidence type="ECO:0000256" key="2">
    <source>
        <dbReference type="ARBA" id="ARBA00022692"/>
    </source>
</evidence>
<dbReference type="KEGG" id="pcor:KS4_14520"/>
<dbReference type="PROSITE" id="PS51846">
    <property type="entry name" value="CNNM"/>
    <property type="match status" value="1"/>
</dbReference>
<feature type="domain" description="CBS" evidence="10">
    <location>
        <begin position="269"/>
        <end position="325"/>
    </location>
</feature>
<dbReference type="Proteomes" id="UP000317369">
    <property type="component" value="Chromosome"/>
</dbReference>
<dbReference type="Gene3D" id="3.10.580.10">
    <property type="entry name" value="CBS-domain"/>
    <property type="match status" value="1"/>
</dbReference>
<evidence type="ECO:0000313" key="13">
    <source>
        <dbReference type="Proteomes" id="UP000317369"/>
    </source>
</evidence>
<feature type="transmembrane region" description="Helical" evidence="9">
    <location>
        <begin position="53"/>
        <end position="78"/>
    </location>
</feature>
<evidence type="ECO:0000256" key="6">
    <source>
        <dbReference type="ARBA" id="ARBA00023136"/>
    </source>
</evidence>
<dbReference type="InterPro" id="IPR000644">
    <property type="entry name" value="CBS_dom"/>
</dbReference>
<evidence type="ECO:0000256" key="7">
    <source>
        <dbReference type="PROSITE-ProRule" id="PRU00703"/>
    </source>
</evidence>
<sequence length="428" mass="47526">MILALPILLVLSAFFSGSETALFNLTKLERMQLPRSGASGKLITLLLSETRQILITLLLGNMTVNVSYFAISSALSLYATKIDLGVLNNWMIPLITIGSLLAIILFGEVLPKMIAIRASLTFAKLIALPLYLVHRTIAPVRWFAAWFVITPLARLIAPREAGFEMSPAELESLLQLSQRRGVIDRDEEDLLQQVFELAQIKVRDLMVPRVDVIAFNSAVEASELIDIIKETKLRYIPIYEGNLDKILGVIPSRRALLNKPRYANDIKSMTEDVLFVPEQQRADELLRYLRENDKSFAIVVDEYGGTAGLITIEDIVEHMVGEIAGGYEQNGGPEVIQETEGKWRVSADLPVYDWQGLFGGSDFVKQYGALDEVTTIAGLVLAALGRLAVIGDEISIENIVIRVEEVEKNRVRWVTVSLHAEGVGNHES</sequence>
<dbReference type="EMBL" id="CP036425">
    <property type="protein sequence ID" value="QDU33406.1"/>
    <property type="molecule type" value="Genomic_DNA"/>
</dbReference>
<evidence type="ECO:0000256" key="4">
    <source>
        <dbReference type="ARBA" id="ARBA00022989"/>
    </source>
</evidence>
<keyword evidence="4 8" id="KW-1133">Transmembrane helix</keyword>
<dbReference type="InterPro" id="IPR046342">
    <property type="entry name" value="CBS_dom_sf"/>
</dbReference>
<feature type="domain" description="CNNM transmembrane" evidence="11">
    <location>
        <begin position="1"/>
        <end position="187"/>
    </location>
</feature>
<evidence type="ECO:0000259" key="11">
    <source>
        <dbReference type="PROSITE" id="PS51846"/>
    </source>
</evidence>
<accession>A0A517YT49</accession>
<evidence type="ECO:0000256" key="8">
    <source>
        <dbReference type="PROSITE-ProRule" id="PRU01193"/>
    </source>
</evidence>
<gene>
    <name evidence="12" type="primary">corC_2</name>
    <name evidence="12" type="ORF">KS4_14520</name>
</gene>
<dbReference type="SUPFAM" id="SSF56176">
    <property type="entry name" value="FAD-binding/transporter-associated domain-like"/>
    <property type="match status" value="1"/>
</dbReference>
<keyword evidence="2 8" id="KW-0812">Transmembrane</keyword>